<dbReference type="InterPro" id="IPR003593">
    <property type="entry name" value="AAA+_ATPase"/>
</dbReference>
<accession>A0A1H0W7L7</accession>
<feature type="domain" description="HTH luxR-type" evidence="3">
    <location>
        <begin position="919"/>
        <end position="984"/>
    </location>
</feature>
<dbReference type="Proteomes" id="UP000199651">
    <property type="component" value="Unassembled WGS sequence"/>
</dbReference>
<evidence type="ECO:0000256" key="1">
    <source>
        <dbReference type="ARBA" id="ARBA00022741"/>
    </source>
</evidence>
<keyword evidence="5" id="KW-1185">Reference proteome</keyword>
<dbReference type="InterPro" id="IPR016032">
    <property type="entry name" value="Sig_transdc_resp-reg_C-effctor"/>
</dbReference>
<protein>
    <submittedName>
        <fullName evidence="4">ATP-, maltotriose-and DNA-dependent transcriptional regulator MalT</fullName>
    </submittedName>
</protein>
<proteinExistence type="predicted"/>
<evidence type="ECO:0000313" key="4">
    <source>
        <dbReference type="EMBL" id="SDP86405.1"/>
    </source>
</evidence>
<dbReference type="CDD" id="cd06170">
    <property type="entry name" value="LuxR_C_like"/>
    <property type="match status" value="1"/>
</dbReference>
<dbReference type="PANTHER" id="PTHR16305:SF35">
    <property type="entry name" value="TRANSCRIPTIONAL ACTIVATOR DOMAIN"/>
    <property type="match status" value="1"/>
</dbReference>
<dbReference type="InterPro" id="IPR041664">
    <property type="entry name" value="AAA_16"/>
</dbReference>
<dbReference type="InterPro" id="IPR027417">
    <property type="entry name" value="P-loop_NTPase"/>
</dbReference>
<dbReference type="GO" id="GO:0005524">
    <property type="term" value="F:ATP binding"/>
    <property type="evidence" value="ECO:0007669"/>
    <property type="project" value="UniProtKB-KW"/>
</dbReference>
<dbReference type="SMART" id="SM00421">
    <property type="entry name" value="HTH_LUXR"/>
    <property type="match status" value="1"/>
</dbReference>
<dbReference type="Gene3D" id="1.25.40.10">
    <property type="entry name" value="Tetratricopeptide repeat domain"/>
    <property type="match status" value="1"/>
</dbReference>
<gene>
    <name evidence="4" type="ORF">SAMN05192558_11836</name>
</gene>
<name>A0A1H0W7L7_9PSEU</name>
<dbReference type="GO" id="GO:0006355">
    <property type="term" value="P:regulation of DNA-templated transcription"/>
    <property type="evidence" value="ECO:0007669"/>
    <property type="project" value="InterPro"/>
</dbReference>
<dbReference type="RefSeq" id="WP_228770315.1">
    <property type="nucleotide sequence ID" value="NZ_FNDV01000017.1"/>
</dbReference>
<sequence length="984" mass="104430">MAQGKDFSDPRAGIAPRSAAFVDTPAAAQGRVEIVSACPNVGVERMRHILFAVDGEVGPSADVRPSADRAARIVGRARVLGSLRGHLADGGGVLLTGPSGIGKTTLLDEVAADAQGRVLRATSAENERWIPGTALADLLAQVPGPAVADLPEPQRRAVEGVLSGERVDPQGSPALRMAWHSLLLGLAADAPVLVLLDDVQWIDATSADILAYAARRLPGSAVRVVVAGRVQEPTDLAEDGDGADPRPVPPALLAPRPLLRLPVPPLTADDLAELFDAYGLPARTAVAIHADSEGNPYLALTLAGAFSERTGLRAPAPLPPGVAALVHERLSGVAPRVRQTLLMCALATRPTIRLLLRAGRADARHDIRHAVQAGLVVTDEENIRFTPPAAASIVAELADAEQRAEAHRQLAEAVTFDDQRDRHLALASAAPDAQVARSLVVAAETAIRRGSRDLAAELYLLAADRAPADLASQRLDWLVAATEAAANAGLPEQANRAARALLAAEARPLQRVRVRMAVIHLAGQGLGGMREMFAAAIADAGDDAASQALLFLWQSWAAMVAADSDKAIADAERAVELARQVGDHNTEALAAAAIALQFRVVGRPDSWSALGAALALPAPDVDGWTHLSPRYIGTRFAIFDDRLDDARSDLLDMLALVEHGAAEELVHVLRSLSEVSVGLGRCRDALNYADRALRIAGEARMSPGPCWHASAEAELAGGNVARAQFLAERGIRASEQEADGVFVRRHLHVLGQALLRSGQPAQAVAALRRVAESEPTGGNPSILRWHGDLVIGLVATGELDDAERILSQARATIDGRPHTDGVRARLDRAEANLLVARGDSDGAIALLDRATAAFAELRQPLEVGKTHLTRAKTERLRRRFAPARAALDAATEVFQSAHARPWIDQTEQMRSRLDGSDTAPPTALPLTTGESRITELVAEGATNREIADRLFVSVKTVEATLTRLYRKLGIRSRTQLIRLLREQA</sequence>
<dbReference type="STRING" id="504798.SAMN05421871_11736"/>
<evidence type="ECO:0000259" key="3">
    <source>
        <dbReference type="PROSITE" id="PS50043"/>
    </source>
</evidence>
<evidence type="ECO:0000313" key="5">
    <source>
        <dbReference type="Proteomes" id="UP000199651"/>
    </source>
</evidence>
<organism evidence="4 5">
    <name type="scientific">Actinokineospora alba</name>
    <dbReference type="NCBI Taxonomy" id="504798"/>
    <lineage>
        <taxon>Bacteria</taxon>
        <taxon>Bacillati</taxon>
        <taxon>Actinomycetota</taxon>
        <taxon>Actinomycetes</taxon>
        <taxon>Pseudonocardiales</taxon>
        <taxon>Pseudonocardiaceae</taxon>
        <taxon>Actinokineospora</taxon>
    </lineage>
</organism>
<dbReference type="PANTHER" id="PTHR16305">
    <property type="entry name" value="TESTICULAR SOLUBLE ADENYLYL CYCLASE"/>
    <property type="match status" value="1"/>
</dbReference>
<dbReference type="GO" id="GO:0004016">
    <property type="term" value="F:adenylate cyclase activity"/>
    <property type="evidence" value="ECO:0007669"/>
    <property type="project" value="TreeGrafter"/>
</dbReference>
<keyword evidence="1" id="KW-0547">Nucleotide-binding</keyword>
<dbReference type="SMART" id="SM00382">
    <property type="entry name" value="AAA"/>
    <property type="match status" value="1"/>
</dbReference>
<keyword evidence="2" id="KW-0067">ATP-binding</keyword>
<dbReference type="SUPFAM" id="SSF48452">
    <property type="entry name" value="TPR-like"/>
    <property type="match status" value="2"/>
</dbReference>
<dbReference type="Gene3D" id="3.40.50.300">
    <property type="entry name" value="P-loop containing nucleotide triphosphate hydrolases"/>
    <property type="match status" value="1"/>
</dbReference>
<dbReference type="Pfam" id="PF00196">
    <property type="entry name" value="GerE"/>
    <property type="match status" value="1"/>
</dbReference>
<dbReference type="AlphaFoldDB" id="A0A1H0W7L7"/>
<dbReference type="Pfam" id="PF13191">
    <property type="entry name" value="AAA_16"/>
    <property type="match status" value="1"/>
</dbReference>
<dbReference type="SUPFAM" id="SSF52540">
    <property type="entry name" value="P-loop containing nucleoside triphosphate hydrolases"/>
    <property type="match status" value="1"/>
</dbReference>
<evidence type="ECO:0000256" key="2">
    <source>
        <dbReference type="ARBA" id="ARBA00022840"/>
    </source>
</evidence>
<dbReference type="InterPro" id="IPR000792">
    <property type="entry name" value="Tscrpt_reg_LuxR_C"/>
</dbReference>
<dbReference type="EMBL" id="FNJB01000018">
    <property type="protein sequence ID" value="SDP86405.1"/>
    <property type="molecule type" value="Genomic_DNA"/>
</dbReference>
<reference evidence="5" key="1">
    <citation type="submission" date="2016-10" db="EMBL/GenBank/DDBJ databases">
        <authorList>
            <person name="Varghese N."/>
            <person name="Submissions S."/>
        </authorList>
    </citation>
    <scope>NUCLEOTIDE SEQUENCE [LARGE SCALE GENOMIC DNA]</scope>
    <source>
        <strain evidence="5">IBRC-M 10655</strain>
    </source>
</reference>
<dbReference type="Gene3D" id="1.10.10.10">
    <property type="entry name" value="Winged helix-like DNA-binding domain superfamily/Winged helix DNA-binding domain"/>
    <property type="match status" value="1"/>
</dbReference>
<dbReference type="PROSITE" id="PS50043">
    <property type="entry name" value="HTH_LUXR_2"/>
    <property type="match status" value="1"/>
</dbReference>
<dbReference type="PRINTS" id="PR00038">
    <property type="entry name" value="HTHLUXR"/>
</dbReference>
<dbReference type="GO" id="GO:0005737">
    <property type="term" value="C:cytoplasm"/>
    <property type="evidence" value="ECO:0007669"/>
    <property type="project" value="TreeGrafter"/>
</dbReference>
<dbReference type="SUPFAM" id="SSF46894">
    <property type="entry name" value="C-terminal effector domain of the bipartite response regulators"/>
    <property type="match status" value="1"/>
</dbReference>
<dbReference type="GO" id="GO:0003677">
    <property type="term" value="F:DNA binding"/>
    <property type="evidence" value="ECO:0007669"/>
    <property type="project" value="InterPro"/>
</dbReference>
<dbReference type="InterPro" id="IPR036388">
    <property type="entry name" value="WH-like_DNA-bd_sf"/>
</dbReference>
<dbReference type="InterPro" id="IPR011990">
    <property type="entry name" value="TPR-like_helical_dom_sf"/>
</dbReference>